<dbReference type="InterPro" id="IPR003593">
    <property type="entry name" value="AAA+_ATPase"/>
</dbReference>
<keyword evidence="3 5" id="KW-0067">ATP-binding</keyword>
<dbReference type="GO" id="GO:0016887">
    <property type="term" value="F:ATP hydrolysis activity"/>
    <property type="evidence" value="ECO:0007669"/>
    <property type="project" value="InterPro"/>
</dbReference>
<keyword evidence="1" id="KW-0813">Transport</keyword>
<dbReference type="AlphaFoldDB" id="A0AAU7TG92"/>
<dbReference type="GO" id="GO:0005524">
    <property type="term" value="F:ATP binding"/>
    <property type="evidence" value="ECO:0007669"/>
    <property type="project" value="UniProtKB-KW"/>
</dbReference>
<proteinExistence type="predicted"/>
<gene>
    <name evidence="5" type="ORF">ABN611_04745</name>
</gene>
<protein>
    <submittedName>
        <fullName evidence="5">ABC transporter ATP-binding protein</fullName>
    </submittedName>
</protein>
<dbReference type="PANTHER" id="PTHR42794:SF2">
    <property type="entry name" value="ABC TRANSPORTER ATP-BINDING PROTEIN"/>
    <property type="match status" value="1"/>
</dbReference>
<evidence type="ECO:0000256" key="3">
    <source>
        <dbReference type="ARBA" id="ARBA00022840"/>
    </source>
</evidence>
<dbReference type="InterPro" id="IPR017871">
    <property type="entry name" value="ABC_transporter-like_CS"/>
</dbReference>
<dbReference type="PANTHER" id="PTHR42794">
    <property type="entry name" value="HEMIN IMPORT ATP-BINDING PROTEIN HMUV"/>
    <property type="match status" value="1"/>
</dbReference>
<organism evidence="5">
    <name type="scientific">Kribbella sp. HUAS MG21</name>
    <dbReference type="NCBI Taxonomy" id="3160966"/>
    <lineage>
        <taxon>Bacteria</taxon>
        <taxon>Bacillati</taxon>
        <taxon>Actinomycetota</taxon>
        <taxon>Actinomycetes</taxon>
        <taxon>Propionibacteriales</taxon>
        <taxon>Kribbellaceae</taxon>
        <taxon>Kribbella</taxon>
    </lineage>
</organism>
<dbReference type="InterPro" id="IPR003439">
    <property type="entry name" value="ABC_transporter-like_ATP-bd"/>
</dbReference>
<dbReference type="SMART" id="SM00382">
    <property type="entry name" value="AAA"/>
    <property type="match status" value="1"/>
</dbReference>
<dbReference type="FunFam" id="3.40.50.300:FF:000134">
    <property type="entry name" value="Iron-enterobactin ABC transporter ATP-binding protein"/>
    <property type="match status" value="1"/>
</dbReference>
<dbReference type="Gene3D" id="3.40.50.300">
    <property type="entry name" value="P-loop containing nucleotide triphosphate hydrolases"/>
    <property type="match status" value="1"/>
</dbReference>
<keyword evidence="2" id="KW-0547">Nucleotide-binding</keyword>
<evidence type="ECO:0000313" key="5">
    <source>
        <dbReference type="EMBL" id="XBV25728.1"/>
    </source>
</evidence>
<dbReference type="EMBL" id="CP158165">
    <property type="protein sequence ID" value="XBV25728.1"/>
    <property type="molecule type" value="Genomic_DNA"/>
</dbReference>
<dbReference type="Pfam" id="PF00005">
    <property type="entry name" value="ABC_tran"/>
    <property type="match status" value="1"/>
</dbReference>
<dbReference type="SUPFAM" id="SSF52540">
    <property type="entry name" value="P-loop containing nucleoside triphosphate hydrolases"/>
    <property type="match status" value="1"/>
</dbReference>
<evidence type="ECO:0000259" key="4">
    <source>
        <dbReference type="PROSITE" id="PS50893"/>
    </source>
</evidence>
<evidence type="ECO:0000256" key="1">
    <source>
        <dbReference type="ARBA" id="ARBA00022448"/>
    </source>
</evidence>
<dbReference type="CDD" id="cd03214">
    <property type="entry name" value="ABC_Iron-Siderophores_B12_Hemin"/>
    <property type="match status" value="1"/>
</dbReference>
<accession>A0AAU7TG92</accession>
<sequence length="266" mass="28579">MKVDVRRVAVRLAGQPVLGGVDLAVRSGEVLGLLGPNGSGKSTLLRTVFRAIRPDSGAVHLGELDVWRSSTRDVARQCAVLTQDHATDIELSVLDLVLLGRIPHNSLGRRSAADDVALARDCLARVDAAHLEDRMVPTLSGGERQRVLLARALAQQPKVLLLDEPTNHLDIAHQLELLSLVRRLGVTAVVALHDLTLAAAYCDRLALLQQGQLVAVGSPEEVLTPERVREVYGITCDVLVHPRTGRLLLALDHSPTAPTPAKESTA</sequence>
<feature type="domain" description="ABC transporter" evidence="4">
    <location>
        <begin position="3"/>
        <end position="235"/>
    </location>
</feature>
<dbReference type="PROSITE" id="PS00211">
    <property type="entry name" value="ABC_TRANSPORTER_1"/>
    <property type="match status" value="1"/>
</dbReference>
<name>A0AAU7TG92_9ACTN</name>
<dbReference type="InterPro" id="IPR027417">
    <property type="entry name" value="P-loop_NTPase"/>
</dbReference>
<dbReference type="PROSITE" id="PS50893">
    <property type="entry name" value="ABC_TRANSPORTER_2"/>
    <property type="match status" value="1"/>
</dbReference>
<evidence type="ECO:0000256" key="2">
    <source>
        <dbReference type="ARBA" id="ARBA00022741"/>
    </source>
</evidence>
<dbReference type="RefSeq" id="WP_350278536.1">
    <property type="nucleotide sequence ID" value="NZ_CP158165.1"/>
</dbReference>
<reference evidence="5" key="1">
    <citation type="submission" date="2024-06" db="EMBL/GenBank/DDBJ databases">
        <title>Kribbella sp. strain HUAS MG21 genome sequences.</title>
        <authorList>
            <person name="Mo P."/>
        </authorList>
    </citation>
    <scope>NUCLEOTIDE SEQUENCE</scope>
    <source>
        <strain evidence="5">HUAS MG21</strain>
    </source>
</reference>